<proteinExistence type="predicted"/>
<sequence>MQVVTTIKNPRKPRYQGLKVTFAQSPDEMQLLLNYGILKAISTPEASVEAIRSAIAFAGYATLAAAYRA</sequence>
<dbReference type="EMBL" id="JWZX01001676">
    <property type="protein sequence ID" value="KOO32821.1"/>
    <property type="molecule type" value="Genomic_DNA"/>
</dbReference>
<evidence type="ECO:0000313" key="1">
    <source>
        <dbReference type="EMBL" id="KOO32821.1"/>
    </source>
</evidence>
<keyword evidence="2" id="KW-1185">Reference proteome</keyword>
<reference evidence="2" key="1">
    <citation type="journal article" date="2015" name="PLoS Genet.">
        <title>Genome Sequence and Transcriptome Analyses of Chrysochromulina tobin: Metabolic Tools for Enhanced Algal Fitness in the Prominent Order Prymnesiales (Haptophyceae).</title>
        <authorList>
            <person name="Hovde B.T."/>
            <person name="Deodato C.R."/>
            <person name="Hunsperger H.M."/>
            <person name="Ryken S.A."/>
            <person name="Yost W."/>
            <person name="Jha R.K."/>
            <person name="Patterson J."/>
            <person name="Monnat R.J. Jr."/>
            <person name="Barlow S.B."/>
            <person name="Starkenburg S.R."/>
            <person name="Cattolico R.A."/>
        </authorList>
    </citation>
    <scope>NUCLEOTIDE SEQUENCE</scope>
    <source>
        <strain evidence="2">CCMP291</strain>
    </source>
</reference>
<accession>A0A0M0K1R3</accession>
<dbReference type="Proteomes" id="UP000037460">
    <property type="component" value="Unassembled WGS sequence"/>
</dbReference>
<protein>
    <submittedName>
        <fullName evidence="1">Uncharacterized protein</fullName>
    </submittedName>
</protein>
<name>A0A0M0K1R3_9EUKA</name>
<evidence type="ECO:0000313" key="2">
    <source>
        <dbReference type="Proteomes" id="UP000037460"/>
    </source>
</evidence>
<comment type="caution">
    <text evidence="1">The sequence shown here is derived from an EMBL/GenBank/DDBJ whole genome shotgun (WGS) entry which is preliminary data.</text>
</comment>
<organism evidence="1 2">
    <name type="scientific">Chrysochromulina tobinii</name>
    <dbReference type="NCBI Taxonomy" id="1460289"/>
    <lineage>
        <taxon>Eukaryota</taxon>
        <taxon>Haptista</taxon>
        <taxon>Haptophyta</taxon>
        <taxon>Prymnesiophyceae</taxon>
        <taxon>Prymnesiales</taxon>
        <taxon>Chrysochromulinaceae</taxon>
        <taxon>Chrysochromulina</taxon>
    </lineage>
</organism>
<gene>
    <name evidence="1" type="ORF">Ctob_011036</name>
</gene>
<dbReference type="AlphaFoldDB" id="A0A0M0K1R3"/>